<comment type="caution">
    <text evidence="2">The sequence shown here is derived from an EMBL/GenBank/DDBJ whole genome shotgun (WGS) entry which is preliminary data.</text>
</comment>
<evidence type="ECO:0000259" key="1">
    <source>
        <dbReference type="Pfam" id="PF13404"/>
    </source>
</evidence>
<reference evidence="2" key="2">
    <citation type="submission" date="2021-04" db="EMBL/GenBank/DDBJ databases">
        <authorList>
            <person name="Gilroy R."/>
        </authorList>
    </citation>
    <scope>NUCLEOTIDE SEQUENCE</scope>
    <source>
        <strain evidence="2">ChiGjej3B3-11674</strain>
    </source>
</reference>
<dbReference type="AlphaFoldDB" id="A0A9D2R6G5"/>
<dbReference type="EMBL" id="DWUV01000068">
    <property type="protein sequence ID" value="HJD33616.1"/>
    <property type="molecule type" value="Genomic_DNA"/>
</dbReference>
<evidence type="ECO:0000313" key="2">
    <source>
        <dbReference type="EMBL" id="HJD33616.1"/>
    </source>
</evidence>
<feature type="domain" description="HTH asnC-type" evidence="1">
    <location>
        <begin position="1"/>
        <end position="35"/>
    </location>
</feature>
<name>A0A9D2R6G5_9FIRM</name>
<reference evidence="2" key="1">
    <citation type="journal article" date="2021" name="PeerJ">
        <title>Extensive microbial diversity within the chicken gut microbiome revealed by metagenomics and culture.</title>
        <authorList>
            <person name="Gilroy R."/>
            <person name="Ravi A."/>
            <person name="Getino M."/>
            <person name="Pursley I."/>
            <person name="Horton D.L."/>
            <person name="Alikhan N.F."/>
            <person name="Baker D."/>
            <person name="Gharbi K."/>
            <person name="Hall N."/>
            <person name="Watson M."/>
            <person name="Adriaenssens E.M."/>
            <person name="Foster-Nyarko E."/>
            <person name="Jarju S."/>
            <person name="Secka A."/>
            <person name="Antonio M."/>
            <person name="Oren A."/>
            <person name="Chaudhuri R.R."/>
            <person name="La Ragione R."/>
            <person name="Hildebrand F."/>
            <person name="Pallen M.J."/>
        </authorList>
    </citation>
    <scope>NUCLEOTIDE SEQUENCE</scope>
    <source>
        <strain evidence="2">ChiGjej3B3-11674</strain>
    </source>
</reference>
<protein>
    <submittedName>
        <fullName evidence="2">AsnC family protein</fullName>
    </submittedName>
</protein>
<dbReference type="Proteomes" id="UP000823897">
    <property type="component" value="Unassembled WGS sequence"/>
</dbReference>
<dbReference type="Pfam" id="PF13404">
    <property type="entry name" value="HTH_AsnC-type"/>
    <property type="match status" value="1"/>
</dbReference>
<dbReference type="SUPFAM" id="SSF46785">
    <property type="entry name" value="Winged helix' DNA-binding domain"/>
    <property type="match status" value="1"/>
</dbReference>
<dbReference type="InterPro" id="IPR036390">
    <property type="entry name" value="WH_DNA-bd_sf"/>
</dbReference>
<dbReference type="GO" id="GO:0043565">
    <property type="term" value="F:sequence-specific DNA binding"/>
    <property type="evidence" value="ECO:0007669"/>
    <property type="project" value="InterPro"/>
</dbReference>
<dbReference type="InterPro" id="IPR036388">
    <property type="entry name" value="WH-like_DNA-bd_sf"/>
</dbReference>
<dbReference type="Gene3D" id="1.10.10.10">
    <property type="entry name" value="Winged helix-like DNA-binding domain superfamily/Winged helix DNA-binding domain"/>
    <property type="match status" value="1"/>
</dbReference>
<feature type="non-terminal residue" evidence="2">
    <location>
        <position position="1"/>
    </location>
</feature>
<gene>
    <name evidence="2" type="ORF">H9911_03610</name>
</gene>
<organism evidence="2 3">
    <name type="scientific">Candidatus Mediterraneibacter tabaqchaliae</name>
    <dbReference type="NCBI Taxonomy" id="2838689"/>
    <lineage>
        <taxon>Bacteria</taxon>
        <taxon>Bacillati</taxon>
        <taxon>Bacillota</taxon>
        <taxon>Clostridia</taxon>
        <taxon>Lachnospirales</taxon>
        <taxon>Lachnospiraceae</taxon>
        <taxon>Mediterraneibacter</taxon>
    </lineage>
</organism>
<sequence length="55" mass="6314">QIIGLIQKNNKMSTEKMAMILGVSSKTVKRRIKQMDHVNYIGRGSNGHWEISEEK</sequence>
<dbReference type="InterPro" id="IPR000485">
    <property type="entry name" value="AsnC-type_HTH_dom"/>
</dbReference>
<evidence type="ECO:0000313" key="3">
    <source>
        <dbReference type="Proteomes" id="UP000823897"/>
    </source>
</evidence>
<proteinExistence type="predicted"/>
<accession>A0A9D2R6G5</accession>